<gene>
    <name evidence="1" type="ORF">SAMN04487947_1195</name>
</gene>
<proteinExistence type="predicted"/>
<organism evidence="1 2">
    <name type="scientific">Halogeometricum rufum</name>
    <dbReference type="NCBI Taxonomy" id="553469"/>
    <lineage>
        <taxon>Archaea</taxon>
        <taxon>Methanobacteriati</taxon>
        <taxon>Methanobacteriota</taxon>
        <taxon>Stenosarchaea group</taxon>
        <taxon>Halobacteria</taxon>
        <taxon>Halobacteriales</taxon>
        <taxon>Haloferacaceae</taxon>
        <taxon>Halogeometricum</taxon>
    </lineage>
</organism>
<dbReference type="RefSeq" id="WP_089805497.1">
    <property type="nucleotide sequence ID" value="NZ_FOYT01000001.1"/>
</dbReference>
<keyword evidence="2" id="KW-1185">Reference proteome</keyword>
<dbReference type="AlphaFoldDB" id="A0A1I6GIA2"/>
<dbReference type="EMBL" id="FOYT01000001">
    <property type="protein sequence ID" value="SFR41879.1"/>
    <property type="molecule type" value="Genomic_DNA"/>
</dbReference>
<name>A0A1I6GIA2_9EURY</name>
<evidence type="ECO:0000313" key="2">
    <source>
        <dbReference type="Proteomes" id="UP000198531"/>
    </source>
</evidence>
<evidence type="ECO:0000313" key="1">
    <source>
        <dbReference type="EMBL" id="SFR41879.1"/>
    </source>
</evidence>
<accession>A0A1I6GIA2</accession>
<dbReference type="Proteomes" id="UP000198531">
    <property type="component" value="Unassembled WGS sequence"/>
</dbReference>
<protein>
    <submittedName>
        <fullName evidence="1">Uncharacterized protein</fullName>
    </submittedName>
</protein>
<dbReference type="OrthoDB" id="266394at2157"/>
<reference evidence="2" key="1">
    <citation type="submission" date="2016-10" db="EMBL/GenBank/DDBJ databases">
        <authorList>
            <person name="Varghese N."/>
            <person name="Submissions S."/>
        </authorList>
    </citation>
    <scope>NUCLEOTIDE SEQUENCE [LARGE SCALE GENOMIC DNA]</scope>
    <source>
        <strain evidence="2">CGMCC 1.7736</strain>
    </source>
</reference>
<sequence>MSAEDTVAIVINLDDTIQRQAFRCPRGHANWEPVNHHWWCQTCASSWDVDAEFTLLTDHRDRQQYRREEVQLRYGDGTPYKEAASD</sequence>